<feature type="domain" description="Glyoxalase-like" evidence="1">
    <location>
        <begin position="36"/>
        <end position="174"/>
    </location>
</feature>
<evidence type="ECO:0000313" key="3">
    <source>
        <dbReference type="Proteomes" id="UP001319861"/>
    </source>
</evidence>
<dbReference type="CDD" id="cd06587">
    <property type="entry name" value="VOC"/>
    <property type="match status" value="1"/>
</dbReference>
<accession>A0ABM7PYK2</accession>
<dbReference type="SUPFAM" id="SSF54593">
    <property type="entry name" value="Glyoxalase/Bleomycin resistance protein/Dihydroxybiphenyl dioxygenase"/>
    <property type="match status" value="1"/>
</dbReference>
<name>A0ABM7PYK2_SINCY</name>
<protein>
    <recommendedName>
        <fullName evidence="1">Glyoxalase-like domain-containing protein</fullName>
    </recommendedName>
</protein>
<keyword evidence="3" id="KW-1185">Reference proteome</keyword>
<dbReference type="PANTHER" id="PTHR35908">
    <property type="entry name" value="HYPOTHETICAL FUSION PROTEIN"/>
    <property type="match status" value="1"/>
</dbReference>
<dbReference type="EMBL" id="AP024525">
    <property type="protein sequence ID" value="BCT77390.1"/>
    <property type="molecule type" value="Genomic_DNA"/>
</dbReference>
<dbReference type="Proteomes" id="UP001319861">
    <property type="component" value="Chromosome"/>
</dbReference>
<dbReference type="Pfam" id="PF18029">
    <property type="entry name" value="Glyoxalase_6"/>
    <property type="match status" value="1"/>
</dbReference>
<evidence type="ECO:0000259" key="1">
    <source>
        <dbReference type="Pfam" id="PF18029"/>
    </source>
</evidence>
<organism evidence="2 3">
    <name type="scientific">Sinomonas cyclohexanicum</name>
    <name type="common">Corynebacterium cyclohexanicum</name>
    <dbReference type="NCBI Taxonomy" id="322009"/>
    <lineage>
        <taxon>Bacteria</taxon>
        <taxon>Bacillati</taxon>
        <taxon>Actinomycetota</taxon>
        <taxon>Actinomycetes</taxon>
        <taxon>Micrococcales</taxon>
        <taxon>Micrococcaceae</taxon>
        <taxon>Sinomonas</taxon>
    </lineage>
</organism>
<reference evidence="2 3" key="1">
    <citation type="journal article" date="2021" name="J. Biosci. Bioeng.">
        <title>Identification and characterization of a chc gene cluster responsible for the aromatization pathway of cyclohexanecarboxylate degradation in Sinomonas cyclohexanicum ATCC 51369.</title>
        <authorList>
            <person name="Yamamoto T."/>
            <person name="Hasegawa Y."/>
            <person name="Lau P.C.K."/>
            <person name="Iwaki H."/>
        </authorList>
    </citation>
    <scope>NUCLEOTIDE SEQUENCE [LARGE SCALE GENOMIC DNA]</scope>
    <source>
        <strain evidence="2 3">ATCC 51369</strain>
    </source>
</reference>
<dbReference type="Gene3D" id="3.10.180.10">
    <property type="entry name" value="2,3-Dihydroxybiphenyl 1,2-Dioxygenase, domain 1"/>
    <property type="match status" value="1"/>
</dbReference>
<dbReference type="InterPro" id="IPR029068">
    <property type="entry name" value="Glyas_Bleomycin-R_OHBP_Dase"/>
</dbReference>
<gene>
    <name evidence="2" type="ORF">SCMU_32320</name>
</gene>
<dbReference type="PANTHER" id="PTHR35908:SF1">
    <property type="entry name" value="CONSERVED PROTEIN"/>
    <property type="match status" value="1"/>
</dbReference>
<sequence length="175" mass="19614">MLRLPVTATLRTQTVRFGLPPAAAETYRGAMAYRFQVVVDSRDPHAQADWWAETLGWTVEPSDEDFIRSMVAQGYATEAETATHHGVLVWASAQAICPPDQVGSKERQRFLFQAVPEGKTVKNRVHWDVRLDGDDKDAVRAKLEARGATFLWEGHEGPHGWYTMADPEGNEFCIS</sequence>
<proteinExistence type="predicted"/>
<dbReference type="InterPro" id="IPR041581">
    <property type="entry name" value="Glyoxalase_6"/>
</dbReference>
<evidence type="ECO:0000313" key="2">
    <source>
        <dbReference type="EMBL" id="BCT77390.1"/>
    </source>
</evidence>